<evidence type="ECO:0000313" key="2">
    <source>
        <dbReference type="EMBL" id="GMR39908.1"/>
    </source>
</evidence>
<dbReference type="EMBL" id="BTRK01000003">
    <property type="protein sequence ID" value="GMR39908.1"/>
    <property type="molecule type" value="Genomic_DNA"/>
</dbReference>
<sequence>SQLQESRSSTSVLSSSQGDSDVETALSFNLSQISTAQSFDHDELFELMNSKRSRRQHSQEPQEVQVEVANLLDELPVDLREAYNRLVSNAAVSDLNVPVDQVPHLLIKEASDRLLVGEQDSPLVEALHASSLLSARTDRPHTEIRQVSAALIPGARRERSFTEARSVAQSQSDTSMDRDTFDPCYSTPAITESAAATPEQTRLSYSDNYSVQRSLSLETAPDEDEGSGWAVEPAEIVFSLTNSKHGVKMDLGITMTLNAPGGSLVVAAVTVPK</sequence>
<evidence type="ECO:0000256" key="1">
    <source>
        <dbReference type="SAM" id="MobiDB-lite"/>
    </source>
</evidence>
<accession>A0AAN4ZES9</accession>
<organism evidence="2 3">
    <name type="scientific">Pristionchus mayeri</name>
    <dbReference type="NCBI Taxonomy" id="1317129"/>
    <lineage>
        <taxon>Eukaryota</taxon>
        <taxon>Metazoa</taxon>
        <taxon>Ecdysozoa</taxon>
        <taxon>Nematoda</taxon>
        <taxon>Chromadorea</taxon>
        <taxon>Rhabditida</taxon>
        <taxon>Rhabditina</taxon>
        <taxon>Diplogasteromorpha</taxon>
        <taxon>Diplogasteroidea</taxon>
        <taxon>Neodiplogasteridae</taxon>
        <taxon>Pristionchus</taxon>
    </lineage>
</organism>
<dbReference type="AlphaFoldDB" id="A0AAN4ZES9"/>
<reference evidence="3" key="1">
    <citation type="submission" date="2022-10" db="EMBL/GenBank/DDBJ databases">
        <title>Genome assembly of Pristionchus species.</title>
        <authorList>
            <person name="Yoshida K."/>
            <person name="Sommer R.J."/>
        </authorList>
    </citation>
    <scope>NUCLEOTIDE SEQUENCE [LARGE SCALE GENOMIC DNA]</scope>
    <source>
        <strain evidence="3">RS5460</strain>
    </source>
</reference>
<feature type="region of interest" description="Disordered" evidence="1">
    <location>
        <begin position="1"/>
        <end position="20"/>
    </location>
</feature>
<feature type="non-terminal residue" evidence="2">
    <location>
        <position position="1"/>
    </location>
</feature>
<keyword evidence="3" id="KW-1185">Reference proteome</keyword>
<comment type="caution">
    <text evidence="2">The sequence shown here is derived from an EMBL/GenBank/DDBJ whole genome shotgun (WGS) entry which is preliminary data.</text>
</comment>
<proteinExistence type="predicted"/>
<feature type="region of interest" description="Disordered" evidence="1">
    <location>
        <begin position="160"/>
        <end position="180"/>
    </location>
</feature>
<evidence type="ECO:0000313" key="3">
    <source>
        <dbReference type="Proteomes" id="UP001328107"/>
    </source>
</evidence>
<feature type="compositionally biased region" description="Low complexity" evidence="1">
    <location>
        <begin position="1"/>
        <end position="19"/>
    </location>
</feature>
<dbReference type="Proteomes" id="UP001328107">
    <property type="component" value="Unassembled WGS sequence"/>
</dbReference>
<name>A0AAN4ZES9_9BILA</name>
<gene>
    <name evidence="2" type="ORF">PMAYCL1PPCAC_10103</name>
</gene>
<protein>
    <submittedName>
        <fullName evidence="2">Uncharacterized protein</fullName>
    </submittedName>
</protein>